<dbReference type="EMBL" id="CAJEWN010003532">
    <property type="protein sequence ID" value="CAD2207919.1"/>
    <property type="molecule type" value="Genomic_DNA"/>
</dbReference>
<evidence type="ECO:0000313" key="1">
    <source>
        <dbReference type="EMBL" id="CAD2207919.1"/>
    </source>
</evidence>
<dbReference type="Proteomes" id="UP000580250">
    <property type="component" value="Unassembled WGS sequence"/>
</dbReference>
<organism evidence="1 2">
    <name type="scientific">Meloidogyne enterolobii</name>
    <name type="common">Root-knot nematode worm</name>
    <name type="synonym">Meloidogyne mayaguensis</name>
    <dbReference type="NCBI Taxonomy" id="390850"/>
    <lineage>
        <taxon>Eukaryota</taxon>
        <taxon>Metazoa</taxon>
        <taxon>Ecdysozoa</taxon>
        <taxon>Nematoda</taxon>
        <taxon>Chromadorea</taxon>
        <taxon>Rhabditida</taxon>
        <taxon>Tylenchina</taxon>
        <taxon>Tylenchomorpha</taxon>
        <taxon>Tylenchoidea</taxon>
        <taxon>Meloidogynidae</taxon>
        <taxon>Meloidogyninae</taxon>
        <taxon>Meloidogyne</taxon>
    </lineage>
</organism>
<comment type="caution">
    <text evidence="1">The sequence shown here is derived from an EMBL/GenBank/DDBJ whole genome shotgun (WGS) entry which is preliminary data.</text>
</comment>
<sequence length="372" mass="42564">MIILIFFLLIISFFINIIFSSIFFFSSINLIFSNPTTFFVPSFNQNFDCVDLICETNDLGKLDIFDDELKLIDISNGKVLEKCSKCSDCTNSGYSTCMLHIDVRKIRENVTCNCLHNGPLIRNNGARSVPSTEGSIGNTQKCKILDGRNGGIRYSEIFEPKLERNKAFYRLCYSSSLRKLPVPKATNEVEEGSPIPAVLVTIERFWNDKYWQKLKPYDLHLFYVFPVTQKDFCEKGDIIIPNTEDLIWMNQGKAATSGTPMLCKSHLKIQMEDDPEDLVFEEGMTDTPNANYYHDSNLEVQFERDVFAGAERARFYYEVTVVRENQLKTGAGKPKFEQRRTLVKSDVLNYELHPEIHGTGMENYKGNSTNPS</sequence>
<protein>
    <submittedName>
        <fullName evidence="1">Uncharacterized protein</fullName>
    </submittedName>
</protein>
<reference evidence="1 2" key="1">
    <citation type="submission" date="2020-08" db="EMBL/GenBank/DDBJ databases">
        <authorList>
            <person name="Koutsovoulos G."/>
            <person name="Danchin GJ E."/>
        </authorList>
    </citation>
    <scope>NUCLEOTIDE SEQUENCE [LARGE SCALE GENOMIC DNA]</scope>
</reference>
<proteinExistence type="predicted"/>
<accession>A0A6V7Y890</accession>
<dbReference type="OrthoDB" id="5857665at2759"/>
<dbReference type="AlphaFoldDB" id="A0A6V7Y890"/>
<gene>
    <name evidence="1" type="ORF">MENT_LOCUS61903</name>
</gene>
<name>A0A6V7Y890_MELEN</name>
<evidence type="ECO:0000313" key="2">
    <source>
        <dbReference type="Proteomes" id="UP000580250"/>
    </source>
</evidence>